<protein>
    <recommendedName>
        <fullName evidence="4">Retrotransposon gag domain-containing protein</fullName>
    </recommendedName>
</protein>
<evidence type="ECO:0008006" key="4">
    <source>
        <dbReference type="Google" id="ProtNLM"/>
    </source>
</evidence>
<dbReference type="InterPro" id="IPR021109">
    <property type="entry name" value="Peptidase_aspartic_dom_sf"/>
</dbReference>
<gene>
    <name evidence="2" type="ORF">AVEN_109362_1</name>
</gene>
<proteinExistence type="predicted"/>
<dbReference type="Proteomes" id="UP000499080">
    <property type="component" value="Unassembled WGS sequence"/>
</dbReference>
<dbReference type="Gene3D" id="2.40.70.10">
    <property type="entry name" value="Acid Proteases"/>
    <property type="match status" value="1"/>
</dbReference>
<evidence type="ECO:0000313" key="3">
    <source>
        <dbReference type="Proteomes" id="UP000499080"/>
    </source>
</evidence>
<dbReference type="PANTHER" id="PTHR33198:SF20">
    <property type="entry name" value="RETROTRANSPOSON GAG DOMAIN-CONTAINING PROTEIN"/>
    <property type="match status" value="1"/>
</dbReference>
<dbReference type="PANTHER" id="PTHR33198">
    <property type="entry name" value="ANK_REP_REGION DOMAIN-CONTAINING PROTEIN-RELATED"/>
    <property type="match status" value="1"/>
</dbReference>
<feature type="region of interest" description="Disordered" evidence="1">
    <location>
        <begin position="190"/>
        <end position="218"/>
    </location>
</feature>
<keyword evidence="3" id="KW-1185">Reference proteome</keyword>
<dbReference type="AlphaFoldDB" id="A0A4Y2S8R6"/>
<comment type="caution">
    <text evidence="2">The sequence shown here is derived from an EMBL/GenBank/DDBJ whole genome shotgun (WGS) entry which is preliminary data.</text>
</comment>
<dbReference type="SUPFAM" id="SSF50630">
    <property type="entry name" value="Acid proteases"/>
    <property type="match status" value="1"/>
</dbReference>
<dbReference type="OrthoDB" id="8068582at2759"/>
<dbReference type="EMBL" id="BGPR01020045">
    <property type="protein sequence ID" value="GBN83669.1"/>
    <property type="molecule type" value="Genomic_DNA"/>
</dbReference>
<reference evidence="2 3" key="1">
    <citation type="journal article" date="2019" name="Sci. Rep.">
        <title>Orb-weaving spider Araneus ventricosus genome elucidates the spidroin gene catalogue.</title>
        <authorList>
            <person name="Kono N."/>
            <person name="Nakamura H."/>
            <person name="Ohtoshi R."/>
            <person name="Moran D.A.P."/>
            <person name="Shinohara A."/>
            <person name="Yoshida Y."/>
            <person name="Fujiwara M."/>
            <person name="Mori M."/>
            <person name="Tomita M."/>
            <person name="Arakawa K."/>
        </authorList>
    </citation>
    <scope>NUCLEOTIDE SEQUENCE [LARGE SCALE GENOMIC DNA]</scope>
</reference>
<organism evidence="2 3">
    <name type="scientific">Araneus ventricosus</name>
    <name type="common">Orbweaver spider</name>
    <name type="synonym">Epeira ventricosa</name>
    <dbReference type="NCBI Taxonomy" id="182803"/>
    <lineage>
        <taxon>Eukaryota</taxon>
        <taxon>Metazoa</taxon>
        <taxon>Ecdysozoa</taxon>
        <taxon>Arthropoda</taxon>
        <taxon>Chelicerata</taxon>
        <taxon>Arachnida</taxon>
        <taxon>Araneae</taxon>
        <taxon>Araneomorphae</taxon>
        <taxon>Entelegynae</taxon>
        <taxon>Araneoidea</taxon>
        <taxon>Araneidae</taxon>
        <taxon>Araneus</taxon>
    </lineage>
</organism>
<accession>A0A4Y2S8R6</accession>
<sequence length="387" mass="44278">MESLAPPTPLKLNFNHVESWKLWKQRFKFYLHATSLNDKPESQKVAILLHVIGVECLEIYNTFNEVSSASMNDILAKFEAYFVPQRNITYERQRLFLLVQREGQCVDDFITELRKQLRNCDYGSQSDSVLVDQLVRVLRESRLRERLLRVPDLDINKAVDMCRAAETSKLQAQVYFTEERSIDAIKRFKPSSEAKPKDIGQANKFRQPEKRQSSNGRNCHYCGSHHVPGRCPAYGKRCRSCGKQNRFARVYKSKSDNRVCQNNAVEFTTSANSCKYPLEQFFVGNVSADFTSSSWQAILLINDRPVNFKIDTGAQANIISKRLLNDIYGSGVNVRKTSVKLSAYTGQTIELLGCTELPVNKDLNSPVIHLDFLVTKNSYQPILRLTD</sequence>
<name>A0A4Y2S8R6_ARAVE</name>
<evidence type="ECO:0000256" key="1">
    <source>
        <dbReference type="SAM" id="MobiDB-lite"/>
    </source>
</evidence>
<evidence type="ECO:0000313" key="2">
    <source>
        <dbReference type="EMBL" id="GBN83669.1"/>
    </source>
</evidence>